<evidence type="ECO:0000313" key="1">
    <source>
        <dbReference type="EMBL" id="PJE78149.1"/>
    </source>
</evidence>
<name>A0A2H9T4L7_9ZZZZ</name>
<proteinExistence type="predicted"/>
<organism evidence="1">
    <name type="scientific">invertebrate metagenome</name>
    <dbReference type="NCBI Taxonomy" id="1711999"/>
    <lineage>
        <taxon>unclassified sequences</taxon>
        <taxon>metagenomes</taxon>
        <taxon>organismal metagenomes</taxon>
    </lineage>
</organism>
<dbReference type="EMBL" id="NSIT01000249">
    <property type="protein sequence ID" value="PJE78149.1"/>
    <property type="molecule type" value="Genomic_DNA"/>
</dbReference>
<protein>
    <submittedName>
        <fullName evidence="1">Uncharacterized protein</fullName>
    </submittedName>
</protein>
<reference evidence="1" key="1">
    <citation type="journal article" date="2017" name="Appl. Environ. Microbiol.">
        <title>Molecular characterization of an Endozoicomonas-like organism causing infection in king scallop Pecten maximus L.</title>
        <authorList>
            <person name="Cano I."/>
            <person name="van Aerle R."/>
            <person name="Ross S."/>
            <person name="Verner-Jeffreys D.W."/>
            <person name="Paley R.K."/>
            <person name="Rimmer G."/>
            <person name="Ryder D."/>
            <person name="Hooper P."/>
            <person name="Stone D."/>
            <person name="Feist S.W."/>
        </authorList>
    </citation>
    <scope>NUCLEOTIDE SEQUENCE</scope>
</reference>
<comment type="caution">
    <text evidence="1">The sequence shown here is derived from an EMBL/GenBank/DDBJ whole genome shotgun (WGS) entry which is preliminary data.</text>
</comment>
<sequence>MQLPHLNALDLLLSSHNLRVKHYFHCKSSCNFLEDPGYLSLASRLGDLKEHLTGTMKLCPGTNSTKTRCYVLQP</sequence>
<dbReference type="AlphaFoldDB" id="A0A2H9T4L7"/>
<gene>
    <name evidence="1" type="ORF">CI610_02918</name>
</gene>
<accession>A0A2H9T4L7</accession>